<feature type="domain" description="NodB homology" evidence="3">
    <location>
        <begin position="83"/>
        <end position="334"/>
    </location>
</feature>
<dbReference type="SUPFAM" id="SSF88713">
    <property type="entry name" value="Glycoside hydrolase/deacetylase"/>
    <property type="match status" value="1"/>
</dbReference>
<organism evidence="4 5">
    <name type="scientific">Candidatus Accumulibacter aalborgensis</name>
    <dbReference type="NCBI Taxonomy" id="1860102"/>
    <lineage>
        <taxon>Bacteria</taxon>
        <taxon>Pseudomonadati</taxon>
        <taxon>Pseudomonadota</taxon>
        <taxon>Betaproteobacteria</taxon>
        <taxon>Candidatus Accumulibacter</taxon>
    </lineage>
</organism>
<evidence type="ECO:0000259" key="3">
    <source>
        <dbReference type="PROSITE" id="PS51677"/>
    </source>
</evidence>
<accession>A0A1A8XVT4</accession>
<reference evidence="4 5" key="1">
    <citation type="submission" date="2016-06" db="EMBL/GenBank/DDBJ databases">
        <authorList>
            <person name="Kjaerup R.B."/>
            <person name="Dalgaard T.S."/>
            <person name="Juul-Madsen H.R."/>
        </authorList>
    </citation>
    <scope>NUCLEOTIDE SEQUENCE [LARGE SCALE GENOMIC DNA]</scope>
    <source>
        <strain evidence="4">3</strain>
    </source>
</reference>
<comment type="subcellular location">
    <subcellularLocation>
        <location evidence="1">Secreted</location>
    </subcellularLocation>
</comment>
<evidence type="ECO:0000256" key="1">
    <source>
        <dbReference type="ARBA" id="ARBA00004613"/>
    </source>
</evidence>
<evidence type="ECO:0000313" key="4">
    <source>
        <dbReference type="EMBL" id="SBT08841.1"/>
    </source>
</evidence>
<keyword evidence="5" id="KW-1185">Reference proteome</keyword>
<dbReference type="GO" id="GO:0016810">
    <property type="term" value="F:hydrolase activity, acting on carbon-nitrogen (but not peptide) bonds"/>
    <property type="evidence" value="ECO:0007669"/>
    <property type="project" value="InterPro"/>
</dbReference>
<dbReference type="Gene3D" id="3.20.20.370">
    <property type="entry name" value="Glycoside hydrolase/deacetylase"/>
    <property type="match status" value="1"/>
</dbReference>
<dbReference type="Proteomes" id="UP000199169">
    <property type="component" value="Unassembled WGS sequence"/>
</dbReference>
<dbReference type="GO" id="GO:0005975">
    <property type="term" value="P:carbohydrate metabolic process"/>
    <property type="evidence" value="ECO:0007669"/>
    <property type="project" value="InterPro"/>
</dbReference>
<proteinExistence type="predicted"/>
<dbReference type="InterPro" id="IPR002509">
    <property type="entry name" value="NODB_dom"/>
</dbReference>
<keyword evidence="2" id="KW-0732">Signal</keyword>
<dbReference type="InterPro" id="IPR011330">
    <property type="entry name" value="Glyco_hydro/deAcase_b/a-brl"/>
</dbReference>
<dbReference type="STRING" id="1860102.ACCAA_640033"/>
<dbReference type="EMBL" id="FLQX01000143">
    <property type="protein sequence ID" value="SBT08841.1"/>
    <property type="molecule type" value="Genomic_DNA"/>
</dbReference>
<dbReference type="PANTHER" id="PTHR34216:SF3">
    <property type="entry name" value="POLY-BETA-1,6-N-ACETYL-D-GLUCOSAMINE N-DEACETYLASE"/>
    <property type="match status" value="1"/>
</dbReference>
<dbReference type="CDD" id="cd10918">
    <property type="entry name" value="CE4_NodB_like_5s_6s"/>
    <property type="match status" value="1"/>
</dbReference>
<dbReference type="AlphaFoldDB" id="A0A1A8XVT4"/>
<dbReference type="PANTHER" id="PTHR34216">
    <property type="match status" value="1"/>
</dbReference>
<dbReference type="GO" id="GO:0005576">
    <property type="term" value="C:extracellular region"/>
    <property type="evidence" value="ECO:0007669"/>
    <property type="project" value="UniProtKB-SubCell"/>
</dbReference>
<evidence type="ECO:0000313" key="5">
    <source>
        <dbReference type="Proteomes" id="UP000199169"/>
    </source>
</evidence>
<evidence type="ECO:0000256" key="2">
    <source>
        <dbReference type="ARBA" id="ARBA00022729"/>
    </source>
</evidence>
<gene>
    <name evidence="4" type="ORF">ACCAA_640033</name>
</gene>
<dbReference type="InterPro" id="IPR051398">
    <property type="entry name" value="Polysacch_Deacetylase"/>
</dbReference>
<sequence length="334" mass="36466">MDLLDPLVSTASRIAHGVYGLTTAPRLSILIFHRVRARTDAIFPAEADAAHFERLMRLVARTFSVMTLADAVSRLQRGELPPRALVVTFDDGYADNADVALPILQRCGLPASFFVSTGFLDGGRMWNDSVIEIVRACRHATIDLEEFGLGVCSLAGSAERRVVIEALLPRIKYMTLSARDEAISHLQRLSGVARLPADLMMRSEQVRQLHSAGMEIGGHTVNHPILTTLTPVEVEHEIAAGRNRLQEIIDAPVDVFAYPNGKPARDYDASHVELLRRLGFAAAVSTVPGVARLGDDLCQLPRLAPWGQSLAIWAARLLLHQRNTCHAIAPAASL</sequence>
<protein>
    <submittedName>
        <fullName evidence="4">Polysaccharide deacetylase</fullName>
    </submittedName>
</protein>
<dbReference type="Pfam" id="PF01522">
    <property type="entry name" value="Polysacc_deac_1"/>
    <property type="match status" value="2"/>
</dbReference>
<dbReference type="PROSITE" id="PS51677">
    <property type="entry name" value="NODB"/>
    <property type="match status" value="1"/>
</dbReference>
<name>A0A1A8XVT4_9PROT</name>